<sequence>MMEGETYKQIERFLSGAMSDTEMEQFQKEILSNSALKEEVALYQSINFHISEKVADDHISYDSEYKRKLEEYIRSEQGKKIQATLLEEKQRYHNKLSQDKSNKSMLYYILSTAAAVVFVIVFFFMKNSDKDLYTDYYKIEELPSFTSRSGNSSLLASAKSNFKSKQFDKSLSNFKEYVKNDVEGVDPLIYIYTGLIYSEKNQLEKAIEQFTFLENSDDIDNSRALWYKVLVYLKFDKKVEAKKVLAFILKDPNNYKYKEAKEILEKLKL</sequence>
<keyword evidence="1" id="KW-1133">Transmembrane helix</keyword>
<proteinExistence type="predicted"/>
<keyword evidence="3" id="KW-1185">Reference proteome</keyword>
<gene>
    <name evidence="2" type="ORF">ACFSR1_03080</name>
</gene>
<dbReference type="Proteomes" id="UP001597319">
    <property type="component" value="Unassembled WGS sequence"/>
</dbReference>
<organism evidence="2 3">
    <name type="scientific">Aquimarina rubra</name>
    <dbReference type="NCBI Taxonomy" id="1920033"/>
    <lineage>
        <taxon>Bacteria</taxon>
        <taxon>Pseudomonadati</taxon>
        <taxon>Bacteroidota</taxon>
        <taxon>Flavobacteriia</taxon>
        <taxon>Flavobacteriales</taxon>
        <taxon>Flavobacteriaceae</taxon>
        <taxon>Aquimarina</taxon>
    </lineage>
</organism>
<comment type="caution">
    <text evidence="2">The sequence shown here is derived from an EMBL/GenBank/DDBJ whole genome shotgun (WGS) entry which is preliminary data.</text>
</comment>
<name>A0ABW5L9R7_9FLAO</name>
<keyword evidence="1" id="KW-0812">Transmembrane</keyword>
<dbReference type="RefSeq" id="WP_378289512.1">
    <property type="nucleotide sequence ID" value="NZ_JBHULE010000002.1"/>
</dbReference>
<protein>
    <submittedName>
        <fullName evidence="2">Tol-pal system YbgF family protein</fullName>
    </submittedName>
</protein>
<dbReference type="InterPro" id="IPR011990">
    <property type="entry name" value="TPR-like_helical_dom_sf"/>
</dbReference>
<reference evidence="3" key="1">
    <citation type="journal article" date="2019" name="Int. J. Syst. Evol. Microbiol.">
        <title>The Global Catalogue of Microorganisms (GCM) 10K type strain sequencing project: providing services to taxonomists for standard genome sequencing and annotation.</title>
        <authorList>
            <consortium name="The Broad Institute Genomics Platform"/>
            <consortium name="The Broad Institute Genome Sequencing Center for Infectious Disease"/>
            <person name="Wu L."/>
            <person name="Ma J."/>
        </authorList>
    </citation>
    <scope>NUCLEOTIDE SEQUENCE [LARGE SCALE GENOMIC DNA]</scope>
    <source>
        <strain evidence="3">KCTC 52274</strain>
    </source>
</reference>
<accession>A0ABW5L9R7</accession>
<dbReference type="Gene3D" id="1.25.40.10">
    <property type="entry name" value="Tetratricopeptide repeat domain"/>
    <property type="match status" value="1"/>
</dbReference>
<evidence type="ECO:0000313" key="2">
    <source>
        <dbReference type="EMBL" id="MFD2561638.1"/>
    </source>
</evidence>
<keyword evidence="1" id="KW-0472">Membrane</keyword>
<dbReference type="SUPFAM" id="SSF48452">
    <property type="entry name" value="TPR-like"/>
    <property type="match status" value="1"/>
</dbReference>
<dbReference type="EMBL" id="JBHULE010000002">
    <property type="protein sequence ID" value="MFD2561638.1"/>
    <property type="molecule type" value="Genomic_DNA"/>
</dbReference>
<evidence type="ECO:0000256" key="1">
    <source>
        <dbReference type="SAM" id="Phobius"/>
    </source>
</evidence>
<feature type="transmembrane region" description="Helical" evidence="1">
    <location>
        <begin position="105"/>
        <end position="125"/>
    </location>
</feature>
<evidence type="ECO:0000313" key="3">
    <source>
        <dbReference type="Proteomes" id="UP001597319"/>
    </source>
</evidence>